<protein>
    <submittedName>
        <fullName evidence="1">Uncharacterized protein</fullName>
    </submittedName>
</protein>
<evidence type="ECO:0000313" key="2">
    <source>
        <dbReference type="Proteomes" id="UP001066276"/>
    </source>
</evidence>
<name>A0AAV7P720_PLEWA</name>
<reference evidence="1" key="1">
    <citation type="journal article" date="2022" name="bioRxiv">
        <title>Sequencing and chromosome-scale assembly of the giantPleurodeles waltlgenome.</title>
        <authorList>
            <person name="Brown T."/>
            <person name="Elewa A."/>
            <person name="Iarovenko S."/>
            <person name="Subramanian E."/>
            <person name="Araus A.J."/>
            <person name="Petzold A."/>
            <person name="Susuki M."/>
            <person name="Suzuki K.-i.T."/>
            <person name="Hayashi T."/>
            <person name="Toyoda A."/>
            <person name="Oliveira C."/>
            <person name="Osipova E."/>
            <person name="Leigh N.D."/>
            <person name="Simon A."/>
            <person name="Yun M.H."/>
        </authorList>
    </citation>
    <scope>NUCLEOTIDE SEQUENCE</scope>
    <source>
        <strain evidence="1">20211129_DDA</strain>
        <tissue evidence="1">Liver</tissue>
    </source>
</reference>
<gene>
    <name evidence="1" type="ORF">NDU88_001392</name>
</gene>
<evidence type="ECO:0000313" key="1">
    <source>
        <dbReference type="EMBL" id="KAJ1122919.1"/>
    </source>
</evidence>
<accession>A0AAV7P720</accession>
<keyword evidence="2" id="KW-1185">Reference proteome</keyword>
<comment type="caution">
    <text evidence="1">The sequence shown here is derived from an EMBL/GenBank/DDBJ whole genome shotgun (WGS) entry which is preliminary data.</text>
</comment>
<sequence length="123" mass="13842">MAAVALAERSAASDASGAVRPWGTVPLRPSCFLQSTCNTVPQQRWDLKKDLAWDIRELRQDLSSVGERVTTLEDSETSGGEEVEMIHWEVIRLEDQYEVLRALAEDLENRSCKNNIRLGRGLQ</sequence>
<dbReference type="Proteomes" id="UP001066276">
    <property type="component" value="Chromosome 7"/>
</dbReference>
<dbReference type="EMBL" id="JANPWB010000011">
    <property type="protein sequence ID" value="KAJ1122919.1"/>
    <property type="molecule type" value="Genomic_DNA"/>
</dbReference>
<proteinExistence type="predicted"/>
<dbReference type="AlphaFoldDB" id="A0AAV7P720"/>
<organism evidence="1 2">
    <name type="scientific">Pleurodeles waltl</name>
    <name type="common">Iberian ribbed newt</name>
    <dbReference type="NCBI Taxonomy" id="8319"/>
    <lineage>
        <taxon>Eukaryota</taxon>
        <taxon>Metazoa</taxon>
        <taxon>Chordata</taxon>
        <taxon>Craniata</taxon>
        <taxon>Vertebrata</taxon>
        <taxon>Euteleostomi</taxon>
        <taxon>Amphibia</taxon>
        <taxon>Batrachia</taxon>
        <taxon>Caudata</taxon>
        <taxon>Salamandroidea</taxon>
        <taxon>Salamandridae</taxon>
        <taxon>Pleurodelinae</taxon>
        <taxon>Pleurodeles</taxon>
    </lineage>
</organism>